<proteinExistence type="predicted"/>
<feature type="region of interest" description="Disordered" evidence="1">
    <location>
        <begin position="1"/>
        <end position="64"/>
    </location>
</feature>
<evidence type="ECO:0000256" key="1">
    <source>
        <dbReference type="SAM" id="MobiDB-lite"/>
    </source>
</evidence>
<accession>A0ABT3HJ35</accession>
<evidence type="ECO:0000313" key="3">
    <source>
        <dbReference type="Proteomes" id="UP001209755"/>
    </source>
</evidence>
<gene>
    <name evidence="2" type="ORF">M2319_004643</name>
</gene>
<keyword evidence="3" id="KW-1185">Reference proteome</keyword>
<organism evidence="2 3">
    <name type="scientific">Rhodobium gokarnense</name>
    <dbReference type="NCBI Taxonomy" id="364296"/>
    <lineage>
        <taxon>Bacteria</taxon>
        <taxon>Pseudomonadati</taxon>
        <taxon>Pseudomonadota</taxon>
        <taxon>Alphaproteobacteria</taxon>
        <taxon>Hyphomicrobiales</taxon>
        <taxon>Rhodobiaceae</taxon>
        <taxon>Rhodobium</taxon>
    </lineage>
</organism>
<evidence type="ECO:0000313" key="2">
    <source>
        <dbReference type="EMBL" id="MCW2310276.1"/>
    </source>
</evidence>
<dbReference type="Proteomes" id="UP001209755">
    <property type="component" value="Unassembled WGS sequence"/>
</dbReference>
<sequence length="64" mass="7337">MTKLRTSDALLKALEESSPRRPSRAQMEKQRLSFVMGSLDEENDMTREEVQSVLEQQDGRALNV</sequence>
<dbReference type="EMBL" id="JAOQNS010000024">
    <property type="protein sequence ID" value="MCW2310276.1"/>
    <property type="molecule type" value="Genomic_DNA"/>
</dbReference>
<protein>
    <submittedName>
        <fullName evidence="2">Uncharacterized protein</fullName>
    </submittedName>
</protein>
<comment type="caution">
    <text evidence="2">The sequence shown here is derived from an EMBL/GenBank/DDBJ whole genome shotgun (WGS) entry which is preliminary data.</text>
</comment>
<dbReference type="RefSeq" id="WP_264603840.1">
    <property type="nucleotide sequence ID" value="NZ_JAOQNS010000024.1"/>
</dbReference>
<name>A0ABT3HJ35_9HYPH</name>
<reference evidence="3" key="1">
    <citation type="submission" date="2023-07" db="EMBL/GenBank/DDBJ databases">
        <title>Genome sequencing of Purple Non-Sulfur Bacteria from various extreme environments.</title>
        <authorList>
            <person name="Mayer M."/>
        </authorList>
    </citation>
    <scope>NUCLEOTIDE SEQUENCE [LARGE SCALE GENOMIC DNA]</scope>
    <source>
        <strain evidence="3">DSM 17935</strain>
    </source>
</reference>